<dbReference type="InterPro" id="IPR024078">
    <property type="entry name" value="LmbE-like_dom_sf"/>
</dbReference>
<dbReference type="Gene3D" id="3.40.50.10320">
    <property type="entry name" value="LmbE-like"/>
    <property type="match status" value="1"/>
</dbReference>
<dbReference type="PANTHER" id="PTHR12993">
    <property type="entry name" value="N-ACETYLGLUCOSAMINYL-PHOSPHATIDYLINOSITOL DE-N-ACETYLASE-RELATED"/>
    <property type="match status" value="1"/>
</dbReference>
<evidence type="ECO:0000313" key="2">
    <source>
        <dbReference type="EMBL" id="KAA9345569.1"/>
    </source>
</evidence>
<organism evidence="2 3">
    <name type="scientific">Adhaeribacter soli</name>
    <dbReference type="NCBI Taxonomy" id="2607655"/>
    <lineage>
        <taxon>Bacteria</taxon>
        <taxon>Pseudomonadati</taxon>
        <taxon>Bacteroidota</taxon>
        <taxon>Cytophagia</taxon>
        <taxon>Cytophagales</taxon>
        <taxon>Hymenobacteraceae</taxon>
        <taxon>Adhaeribacter</taxon>
    </lineage>
</organism>
<dbReference type="Proteomes" id="UP000326570">
    <property type="component" value="Unassembled WGS sequence"/>
</dbReference>
<comment type="caution">
    <text evidence="2">The sequence shown here is derived from an EMBL/GenBank/DDBJ whole genome shotgun (WGS) entry which is preliminary data.</text>
</comment>
<dbReference type="Pfam" id="PF02585">
    <property type="entry name" value="PIG-L"/>
    <property type="match status" value="1"/>
</dbReference>
<name>A0A5N1J9R4_9BACT</name>
<keyword evidence="1" id="KW-0732">Signal</keyword>
<accession>A0A5N1J9R4</accession>
<dbReference type="SUPFAM" id="SSF52317">
    <property type="entry name" value="Class I glutamine amidotransferase-like"/>
    <property type="match status" value="1"/>
</dbReference>
<protein>
    <submittedName>
        <fullName evidence="2">LmbE family protein</fullName>
    </submittedName>
</protein>
<dbReference type="InterPro" id="IPR003737">
    <property type="entry name" value="GlcNAc_PI_deacetylase-related"/>
</dbReference>
<reference evidence="2 3" key="1">
    <citation type="submission" date="2019-09" db="EMBL/GenBank/DDBJ databases">
        <title>Genome sequence of Adhaeribacter sp. M2.</title>
        <authorList>
            <person name="Srinivasan S."/>
        </authorList>
    </citation>
    <scope>NUCLEOTIDE SEQUENCE [LARGE SCALE GENOMIC DNA]</scope>
    <source>
        <strain evidence="2 3">M2</strain>
    </source>
</reference>
<evidence type="ECO:0000313" key="3">
    <source>
        <dbReference type="Proteomes" id="UP000326570"/>
    </source>
</evidence>
<dbReference type="GO" id="GO:0016811">
    <property type="term" value="F:hydrolase activity, acting on carbon-nitrogen (but not peptide) bonds, in linear amides"/>
    <property type="evidence" value="ECO:0007669"/>
    <property type="project" value="TreeGrafter"/>
</dbReference>
<sequence>MLRLKPNLNRLFLLFCLSFFISDLQAQAPRKPDAAEILQGLKKLNVVGSALYVAAHPDDENTALIAWLANEKLVNTGYLSLTRGDGGQNLIGPEIRDQLGLIRTQELLQARRIDGGQQFFTRANDFGFSKDYQETLTLWDKEQVLADMVWTIRKFKPDVMVTRFSTQPGGTHGHHTTSAILASEAFDAAADPKRFPEQLKYVSVWQPKRVLWNTSSFFYTDKKFDPTGKLTIQTSTFNPVLGKAYTEISAASRSMHKSQGFGSAPNYGVVTDYLEHTKGSKAEKDLFEGIDLTWNRVAGGKTVGKLAQKVLNQFDPQNPAASIPGLLQLKAAIEKMPENVYKETKLAEIQDLIKNCAGMFLEVTATQSTATPGETVTLNAVAVNRTNINVQLQQVSIPNLNKTSEVNQKLTKELNPLKIEAKLQADMPYSQPYWLREKGTEGMFAVADQQLIGLPENPPALSATFSVLINNVPFTYTVPVVFKRTDPVEGEVYKPFVITPPVYVNIQEKVYMFPDEQPRTVQVKVKAGKENAEGSVALQVPAGWRVEPASIPFSLKLKDEDQLVSFQVFPAKNQSEGSLKAVATLDGKTYGNSLVTIQYSHIPTQLLFSEATAKAVRLNLQKKGNTIAYIMGAGDEVPASLKQIGYKVVPLQADELSLATLKQFDAVVIGVRAYNTVNQLKFAQPALMEYVKDGGTMVVQYNVNNGLVTSELGPYPFKISRDRITVENSEVRILEPNHPVLNFPNKITAADFEGWVQERGLYFPNEWDKKYDVVISGNDPGEPAKNGGLLVAKYGKGYYVYTGYSFFRQLPAGVPGAYRLFTNLISVGKK</sequence>
<proteinExistence type="predicted"/>
<dbReference type="RefSeq" id="WP_150901711.1">
    <property type="nucleotide sequence ID" value="NZ_VTWT01000001.1"/>
</dbReference>
<dbReference type="AlphaFoldDB" id="A0A5N1J9R4"/>
<keyword evidence="3" id="KW-1185">Reference proteome</keyword>
<gene>
    <name evidence="2" type="ORF">F0P94_00315</name>
</gene>
<dbReference type="SUPFAM" id="SSF102588">
    <property type="entry name" value="LmbE-like"/>
    <property type="match status" value="1"/>
</dbReference>
<feature type="signal peptide" evidence="1">
    <location>
        <begin position="1"/>
        <end position="28"/>
    </location>
</feature>
<dbReference type="EMBL" id="VTWT01000001">
    <property type="protein sequence ID" value="KAA9345569.1"/>
    <property type="molecule type" value="Genomic_DNA"/>
</dbReference>
<evidence type="ECO:0000256" key="1">
    <source>
        <dbReference type="SAM" id="SignalP"/>
    </source>
</evidence>
<dbReference type="InterPro" id="IPR029062">
    <property type="entry name" value="Class_I_gatase-like"/>
</dbReference>
<feature type="chain" id="PRO_5024858339" evidence="1">
    <location>
        <begin position="29"/>
        <end position="830"/>
    </location>
</feature>
<dbReference type="PANTHER" id="PTHR12993:SF11">
    <property type="entry name" value="N-ACETYLGLUCOSAMINYL-PHOSPHATIDYLINOSITOL DE-N-ACETYLASE"/>
    <property type="match status" value="1"/>
</dbReference>